<sequence>MAPRARAEGCLTCISRKVKCDGHPDQCLRCKKLALECQWRNNVTGGAGATRTSKAKADRHVTQAGHRRLRAQAACERCRRRKLKCEPSGASCVACVRKEIQCATRFPSPVSEEHLQIPRQDEEASTAGYDTSAGSENAFGTESGSVNNSPSSGVDLPSGETLTALVDSYFKHVHTVSCNFFLHFGVFCEAIEQKCVPKLLLLAVCAVSARFTSSAEADNEGRRYYAEARSLLADCIDDISPSNIAALQCLIVYETWEGNFEVVWNLVGIATRMASQLNRDLFLSPQADAEDIEDPRIFIRQESYRRLMWSIFVNSALLGASSGIEEKLVDKLPLPCIPWNFMHGVPCLTSHLDGGETNAKLLRVTHPRAYLIKIIVIWQKIRGFVCSSTNAPVRQPYELMAELRALEESLADWHTSLARTYAFGVRQIYSFRGSQQHDTFLMLHLWYHYCQCELYGTPIRAQDMALSEHQLDHMQASFLADCAVKRLHHAKEISNMVKDRLRVAPSPGSHDVWLSFGVLSSTQVLALQGKQQSLSVAERAEVASMLKANLEALEASKRFFKLSQLIKYKECLRLIRDGGFQELVSPQFDDNTDRPRNKIVSSALELHKLYPFLDKANVSSVPIKDALFGPVAGSEARRDSCEAPSMQARSAMAPAVVPPAPGQDDLNWLLGSPQAWLNEWPIDIPGGGSIALHHDYGLGVME</sequence>
<feature type="compositionally biased region" description="Basic and acidic residues" evidence="6">
    <location>
        <begin position="113"/>
        <end position="122"/>
    </location>
</feature>
<dbReference type="PROSITE" id="PS00463">
    <property type="entry name" value="ZN2_CY6_FUNGAL_1"/>
    <property type="match status" value="1"/>
</dbReference>
<keyword evidence="5" id="KW-0539">Nucleus</keyword>
<dbReference type="CDD" id="cd00067">
    <property type="entry name" value="GAL4"/>
    <property type="match status" value="2"/>
</dbReference>
<reference evidence="8" key="1">
    <citation type="journal article" date="2020" name="Stud. Mycol.">
        <title>101 Dothideomycetes genomes: a test case for predicting lifestyles and emergence of pathogens.</title>
        <authorList>
            <person name="Haridas S."/>
            <person name="Albert R."/>
            <person name="Binder M."/>
            <person name="Bloem J."/>
            <person name="Labutti K."/>
            <person name="Salamov A."/>
            <person name="Andreopoulos B."/>
            <person name="Baker S."/>
            <person name="Barry K."/>
            <person name="Bills G."/>
            <person name="Bluhm B."/>
            <person name="Cannon C."/>
            <person name="Castanera R."/>
            <person name="Culley D."/>
            <person name="Daum C."/>
            <person name="Ezra D."/>
            <person name="Gonzalez J."/>
            <person name="Henrissat B."/>
            <person name="Kuo A."/>
            <person name="Liang C."/>
            <person name="Lipzen A."/>
            <person name="Lutzoni F."/>
            <person name="Magnuson J."/>
            <person name="Mondo S."/>
            <person name="Nolan M."/>
            <person name="Ohm R."/>
            <person name="Pangilinan J."/>
            <person name="Park H.-J."/>
            <person name="Ramirez L."/>
            <person name="Alfaro M."/>
            <person name="Sun H."/>
            <person name="Tritt A."/>
            <person name="Yoshinaga Y."/>
            <person name="Zwiers L.-H."/>
            <person name="Turgeon B."/>
            <person name="Goodwin S."/>
            <person name="Spatafora J."/>
            <person name="Crous P."/>
            <person name="Grigoriev I."/>
        </authorList>
    </citation>
    <scope>NUCLEOTIDE SEQUENCE</scope>
    <source>
        <strain evidence="8">CBS 121167</strain>
    </source>
</reference>
<dbReference type="EMBL" id="ML995481">
    <property type="protein sequence ID" value="KAF2143940.1"/>
    <property type="molecule type" value="Genomic_DNA"/>
</dbReference>
<dbReference type="SMART" id="SM00066">
    <property type="entry name" value="GAL4"/>
    <property type="match status" value="2"/>
</dbReference>
<gene>
    <name evidence="8" type="ORF">K452DRAFT_357520</name>
</gene>
<organism evidence="8 9">
    <name type="scientific">Aplosporella prunicola CBS 121167</name>
    <dbReference type="NCBI Taxonomy" id="1176127"/>
    <lineage>
        <taxon>Eukaryota</taxon>
        <taxon>Fungi</taxon>
        <taxon>Dikarya</taxon>
        <taxon>Ascomycota</taxon>
        <taxon>Pezizomycotina</taxon>
        <taxon>Dothideomycetes</taxon>
        <taxon>Dothideomycetes incertae sedis</taxon>
        <taxon>Botryosphaeriales</taxon>
        <taxon>Aplosporellaceae</taxon>
        <taxon>Aplosporella</taxon>
    </lineage>
</organism>
<protein>
    <recommendedName>
        <fullName evidence="7">Zn(2)-C6 fungal-type domain-containing protein</fullName>
    </recommendedName>
</protein>
<dbReference type="PANTHER" id="PTHR47338:SF7">
    <property type="entry name" value="ZN(II)2CYS6 TRANSCRIPTION FACTOR (EUROFUNG)"/>
    <property type="match status" value="1"/>
</dbReference>
<dbReference type="OrthoDB" id="103349at2759"/>
<feature type="region of interest" description="Disordered" evidence="6">
    <location>
        <begin position="113"/>
        <end position="153"/>
    </location>
</feature>
<dbReference type="Pfam" id="PF00172">
    <property type="entry name" value="Zn_clus"/>
    <property type="match status" value="1"/>
</dbReference>
<dbReference type="SUPFAM" id="SSF57701">
    <property type="entry name" value="Zn2/Cys6 DNA-binding domain"/>
    <property type="match status" value="2"/>
</dbReference>
<keyword evidence="9" id="KW-1185">Reference proteome</keyword>
<evidence type="ECO:0000256" key="1">
    <source>
        <dbReference type="ARBA" id="ARBA00004123"/>
    </source>
</evidence>
<keyword evidence="2" id="KW-0479">Metal-binding</keyword>
<dbReference type="InterPro" id="IPR036864">
    <property type="entry name" value="Zn2-C6_fun-type_DNA-bd_sf"/>
</dbReference>
<proteinExistence type="predicted"/>
<keyword evidence="3" id="KW-0805">Transcription regulation</keyword>
<evidence type="ECO:0000313" key="8">
    <source>
        <dbReference type="EMBL" id="KAF2143940.1"/>
    </source>
</evidence>
<dbReference type="GO" id="GO:0006351">
    <property type="term" value="P:DNA-templated transcription"/>
    <property type="evidence" value="ECO:0007669"/>
    <property type="project" value="InterPro"/>
</dbReference>
<keyword evidence="4" id="KW-0804">Transcription</keyword>
<accession>A0A6A6BIH2</accession>
<evidence type="ECO:0000313" key="9">
    <source>
        <dbReference type="Proteomes" id="UP000799438"/>
    </source>
</evidence>
<comment type="subcellular location">
    <subcellularLocation>
        <location evidence="1">Nucleus</location>
    </subcellularLocation>
</comment>
<dbReference type="Proteomes" id="UP000799438">
    <property type="component" value="Unassembled WGS sequence"/>
</dbReference>
<dbReference type="Gene3D" id="4.10.240.10">
    <property type="entry name" value="Zn(2)-C6 fungal-type DNA-binding domain"/>
    <property type="match status" value="2"/>
</dbReference>
<dbReference type="CDD" id="cd12148">
    <property type="entry name" value="fungal_TF_MHR"/>
    <property type="match status" value="1"/>
</dbReference>
<dbReference type="PANTHER" id="PTHR47338">
    <property type="entry name" value="ZN(II)2CYS6 TRANSCRIPTION FACTOR (EUROFUNG)-RELATED"/>
    <property type="match status" value="1"/>
</dbReference>
<feature type="domain" description="Zn(2)-C6 fungal-type" evidence="7">
    <location>
        <begin position="74"/>
        <end position="104"/>
    </location>
</feature>
<dbReference type="GO" id="GO:0003677">
    <property type="term" value="F:DNA binding"/>
    <property type="evidence" value="ECO:0007669"/>
    <property type="project" value="InterPro"/>
</dbReference>
<dbReference type="GO" id="GO:0005634">
    <property type="term" value="C:nucleus"/>
    <property type="evidence" value="ECO:0007669"/>
    <property type="project" value="UniProtKB-SubCell"/>
</dbReference>
<feature type="compositionally biased region" description="Low complexity" evidence="6">
    <location>
        <begin position="143"/>
        <end position="153"/>
    </location>
</feature>
<evidence type="ECO:0000256" key="2">
    <source>
        <dbReference type="ARBA" id="ARBA00022723"/>
    </source>
</evidence>
<dbReference type="GO" id="GO:0000981">
    <property type="term" value="F:DNA-binding transcription factor activity, RNA polymerase II-specific"/>
    <property type="evidence" value="ECO:0007669"/>
    <property type="project" value="InterPro"/>
</dbReference>
<feature type="compositionally biased region" description="Polar residues" evidence="6">
    <location>
        <begin position="128"/>
        <end position="142"/>
    </location>
</feature>
<evidence type="ECO:0000256" key="5">
    <source>
        <dbReference type="ARBA" id="ARBA00023242"/>
    </source>
</evidence>
<dbReference type="InterPro" id="IPR001138">
    <property type="entry name" value="Zn2Cys6_DnaBD"/>
</dbReference>
<dbReference type="RefSeq" id="XP_033399652.1">
    <property type="nucleotide sequence ID" value="XM_033546125.1"/>
</dbReference>
<evidence type="ECO:0000256" key="3">
    <source>
        <dbReference type="ARBA" id="ARBA00023015"/>
    </source>
</evidence>
<evidence type="ECO:0000259" key="7">
    <source>
        <dbReference type="PROSITE" id="PS50048"/>
    </source>
</evidence>
<dbReference type="GO" id="GO:0008270">
    <property type="term" value="F:zinc ion binding"/>
    <property type="evidence" value="ECO:0007669"/>
    <property type="project" value="InterPro"/>
</dbReference>
<feature type="domain" description="Zn(2)-C6 fungal-type" evidence="7">
    <location>
        <begin position="9"/>
        <end position="39"/>
    </location>
</feature>
<name>A0A6A6BIH2_9PEZI</name>
<dbReference type="AlphaFoldDB" id="A0A6A6BIH2"/>
<dbReference type="GeneID" id="54303631"/>
<evidence type="ECO:0000256" key="4">
    <source>
        <dbReference type="ARBA" id="ARBA00023163"/>
    </source>
</evidence>
<evidence type="ECO:0000256" key="6">
    <source>
        <dbReference type="SAM" id="MobiDB-lite"/>
    </source>
</evidence>
<dbReference type="Pfam" id="PF04082">
    <property type="entry name" value="Fungal_trans"/>
    <property type="match status" value="1"/>
</dbReference>
<dbReference type="InterPro" id="IPR007219">
    <property type="entry name" value="XnlR_reg_dom"/>
</dbReference>
<dbReference type="InterPro" id="IPR050815">
    <property type="entry name" value="TF_fung"/>
</dbReference>
<dbReference type="PROSITE" id="PS50048">
    <property type="entry name" value="ZN2_CY6_FUNGAL_2"/>
    <property type="match status" value="2"/>
</dbReference>